<accession>B5RNL1</accession>
<dbReference type="EMBL" id="CP000980">
    <property type="protein sequence ID" value="ACH93947.1"/>
    <property type="molecule type" value="Genomic_DNA"/>
</dbReference>
<dbReference type="AlphaFoldDB" id="B5RNL1"/>
<geneLocation type="plasmid" evidence="1 2">
    <name>pl23</name>
</geneLocation>
<evidence type="ECO:0000313" key="1">
    <source>
        <dbReference type="EMBL" id="ACH93947.1"/>
    </source>
</evidence>
<dbReference type="KEGG" id="bdu:BDU_13013"/>
<dbReference type="HOGENOM" id="CLU_1755320_0_0_12"/>
<name>B5RNL1_BORDL</name>
<dbReference type="OrthoDB" id="350555at2"/>
<sequence length="163" mass="19481">MIYIIVIYFNCMDTGFLYFFKKALSVDDNRMVYISYLYDNLVSIQPMQDWLKIDFRDSKRGKKYFFLFQRNKLNGEFISCNFLRTETNHALDIKFSDGNLNIFCKDRKSLEFLKFRVEHFFKSSTKSLKVVSKSNNKPKVGKMKVIKANIRKNININNKNKNF</sequence>
<proteinExistence type="predicted"/>
<keyword evidence="2" id="KW-1185">Reference proteome</keyword>
<evidence type="ECO:0000313" key="2">
    <source>
        <dbReference type="Proteomes" id="UP000000611"/>
    </source>
</evidence>
<dbReference type="Proteomes" id="UP000000611">
    <property type="component" value="Plasmid pl23"/>
</dbReference>
<protein>
    <submittedName>
        <fullName evidence="1">Uncharacterized conserved protein</fullName>
    </submittedName>
</protein>
<organism evidence="1 2">
    <name type="scientific">Borrelia duttonii (strain Ly)</name>
    <dbReference type="NCBI Taxonomy" id="412419"/>
    <lineage>
        <taxon>Bacteria</taxon>
        <taxon>Pseudomonadati</taxon>
        <taxon>Spirochaetota</taxon>
        <taxon>Spirochaetia</taxon>
        <taxon>Spirochaetales</taxon>
        <taxon>Borreliaceae</taxon>
        <taxon>Borrelia</taxon>
    </lineage>
</organism>
<keyword evidence="1" id="KW-0614">Plasmid</keyword>
<reference evidence="1 2" key="1">
    <citation type="journal article" date="2008" name="PLoS Genet.">
        <title>The genome of Borrelia recurrentis, the agent of deadly louse-borne relapsing fever, is a degraded subset of tick-borne Borrelia duttonii.</title>
        <authorList>
            <person name="Lescot M."/>
            <person name="Audic S."/>
            <person name="Robert C."/>
            <person name="Nguyen T.T."/>
            <person name="Blanc G."/>
            <person name="Cutler S.J."/>
            <person name="Wincker P."/>
            <person name="Couloux A."/>
            <person name="Claverie J.-M."/>
            <person name="Raoult D."/>
            <person name="Drancourt M."/>
        </authorList>
    </citation>
    <scope>NUCLEOTIDE SEQUENCE [LARGE SCALE GENOMIC DNA]</scope>
    <source>
        <strain evidence="1 2">Ly</strain>
    </source>
</reference>
<gene>
    <name evidence="1" type="ordered locus">BDU_13013</name>
</gene>